<dbReference type="RefSeq" id="WP_146882668.1">
    <property type="nucleotide sequence ID" value="NZ_BJXB01000003.1"/>
</dbReference>
<gene>
    <name evidence="3" type="ORF">DC3_08720</name>
</gene>
<evidence type="ECO:0008006" key="5">
    <source>
        <dbReference type="Google" id="ProtNLM"/>
    </source>
</evidence>
<feature type="chain" id="PRO_5021932525" description="DUF11 domain-containing protein" evidence="2">
    <location>
        <begin position="21"/>
        <end position="1001"/>
    </location>
</feature>
<dbReference type="EMBL" id="BJXB01000003">
    <property type="protein sequence ID" value="GEM45237.1"/>
    <property type="molecule type" value="Genomic_DNA"/>
</dbReference>
<evidence type="ECO:0000313" key="3">
    <source>
        <dbReference type="EMBL" id="GEM45237.1"/>
    </source>
</evidence>
<evidence type="ECO:0000256" key="1">
    <source>
        <dbReference type="SAM" id="MobiDB-lite"/>
    </source>
</evidence>
<feature type="signal peptide" evidence="2">
    <location>
        <begin position="1"/>
        <end position="20"/>
    </location>
</feature>
<accession>A0A511MYL6</accession>
<dbReference type="OrthoDB" id="52636at2"/>
<dbReference type="InterPro" id="IPR018247">
    <property type="entry name" value="EF_Hand_1_Ca_BS"/>
</dbReference>
<name>A0A511MYL6_DEIC1</name>
<dbReference type="AlphaFoldDB" id="A0A511MYL6"/>
<organism evidence="3 4">
    <name type="scientific">Deinococcus cellulosilyticus (strain DSM 18568 / NBRC 106333 / KACC 11606 / 5516J-15)</name>
    <dbReference type="NCBI Taxonomy" id="1223518"/>
    <lineage>
        <taxon>Bacteria</taxon>
        <taxon>Thermotogati</taxon>
        <taxon>Deinococcota</taxon>
        <taxon>Deinococci</taxon>
        <taxon>Deinococcales</taxon>
        <taxon>Deinococcaceae</taxon>
        <taxon>Deinococcus</taxon>
    </lineage>
</organism>
<proteinExistence type="predicted"/>
<keyword evidence="2" id="KW-0732">Signal</keyword>
<feature type="compositionally biased region" description="Polar residues" evidence="1">
    <location>
        <begin position="577"/>
        <end position="589"/>
    </location>
</feature>
<evidence type="ECO:0000256" key="2">
    <source>
        <dbReference type="SAM" id="SignalP"/>
    </source>
</evidence>
<dbReference type="NCBIfam" id="TIGR01451">
    <property type="entry name" value="B_ant_repeat"/>
    <property type="match status" value="1"/>
</dbReference>
<sequence length="1001" mass="103589">MSKKFLALSLALAAAGTAFAAGTPANTKIRNQAVADFTDSSGTRQTTKSNEVLTVVQSVFQYTITPDEATTGNTPARSTSVPNTGAPRYFAYYVTNSGNATDRIFLTPTLAGTSTIVGTPTFKLYYDSTPNGQVDSGEVELSKVSGVYYVDAAADQTVNIVAEVRLPVQATVAGTPRADYNLVGDSTNLTGTGDEFGNQNNTVSISVSNDASFAITKDANLADLVDRNGLLKYTIQGTNNGVTAASAVAVTVNGATRYGILIQDNLPVNGSGNQLEFLTTALGTTGPDNYVTSGRGVAVPIYNTGTLAAPVWTTTFSSSAVSVGMLIQNDATGTTDPGAFFQNGDQFTLAFTVRVDNDNNAANTPDANILKVGTPIDNTATVKFKKNPLDTGTTTPSNTRTNHVAPAYAVAVGQDDSGIAGTQGLDNSGTEETYTTGGNAYLGQTYTWTVYLTNNGNTDDQVRLNLDGALQLQNATISYTNGTSITAGSSIAIALGQTVTLRVTGTIPLSATTGSPAGIRLIADSTNVGGTIGISGKDVTVAGDAADTVILRSPNVTNPYAVDGAVDDAAASKTGDGDSSNDSTNTATAPAQYVKVNPGTTAYYPVEIRNTGTVQDSYDLVLPSGAVLHTFTDTNGDGNWDVGEPVGSAVSTTSPLNPNAFVNLVLSYPIASNQAPGDITVPVQARSTTLNTVSDSFNVIFQVQANNQVTFTPDRTGSVVPGGVVEYTHTLANNGNTYVQFDLAAAGTSGTSDKGLIYTYTTDGTTYVIDPAASAICVAPGGTFNVKVRVEAPSSVPIGTEDPEILSGVAGFYTDATCTTAVAGAGTQTLSVTDTTTVVGTLIKVEKKVKNLGPKVVDAGYSDNNTAYPGDTLEYKLDAYNNGNLDVYALVVSDQMPTDTTFEAFEVNTSSLPVATNVLVSADYDPLNPTAATWVDFDTIDGDNDNIVTASEWAAAFPAATFSTLVVGFDTDGDGSIEYSNTEDNIQPAKGATVLFRVKVK</sequence>
<protein>
    <recommendedName>
        <fullName evidence="5">DUF11 domain-containing protein</fullName>
    </recommendedName>
</protein>
<keyword evidence="4" id="KW-1185">Reference proteome</keyword>
<comment type="caution">
    <text evidence="3">The sequence shown here is derived from an EMBL/GenBank/DDBJ whole genome shotgun (WGS) entry which is preliminary data.</text>
</comment>
<feature type="region of interest" description="Disordered" evidence="1">
    <location>
        <begin position="569"/>
        <end position="589"/>
    </location>
</feature>
<evidence type="ECO:0000313" key="4">
    <source>
        <dbReference type="Proteomes" id="UP000321306"/>
    </source>
</evidence>
<reference evidence="3 4" key="1">
    <citation type="submission" date="2019-07" db="EMBL/GenBank/DDBJ databases">
        <title>Whole genome shotgun sequence of Deinococcus cellulosilyticus NBRC 106333.</title>
        <authorList>
            <person name="Hosoyama A."/>
            <person name="Uohara A."/>
            <person name="Ohji S."/>
            <person name="Ichikawa N."/>
        </authorList>
    </citation>
    <scope>NUCLEOTIDE SEQUENCE [LARGE SCALE GENOMIC DNA]</scope>
    <source>
        <strain evidence="3 4">NBRC 106333</strain>
    </source>
</reference>
<dbReference type="PROSITE" id="PS00018">
    <property type="entry name" value="EF_HAND_1"/>
    <property type="match status" value="1"/>
</dbReference>
<dbReference type="Proteomes" id="UP000321306">
    <property type="component" value="Unassembled WGS sequence"/>
</dbReference>
<dbReference type="InterPro" id="IPR047589">
    <property type="entry name" value="DUF11_rpt"/>
</dbReference>